<proteinExistence type="predicted"/>
<dbReference type="EMBL" id="MU274903">
    <property type="protein sequence ID" value="KAI0092807.1"/>
    <property type="molecule type" value="Genomic_DNA"/>
</dbReference>
<organism evidence="1 2">
    <name type="scientific">Irpex rosettiformis</name>
    <dbReference type="NCBI Taxonomy" id="378272"/>
    <lineage>
        <taxon>Eukaryota</taxon>
        <taxon>Fungi</taxon>
        <taxon>Dikarya</taxon>
        <taxon>Basidiomycota</taxon>
        <taxon>Agaricomycotina</taxon>
        <taxon>Agaricomycetes</taxon>
        <taxon>Polyporales</taxon>
        <taxon>Irpicaceae</taxon>
        <taxon>Irpex</taxon>
    </lineage>
</organism>
<reference evidence="1" key="1">
    <citation type="journal article" date="2021" name="Environ. Microbiol.">
        <title>Gene family expansions and transcriptome signatures uncover fungal adaptations to wood decay.</title>
        <authorList>
            <person name="Hage H."/>
            <person name="Miyauchi S."/>
            <person name="Viragh M."/>
            <person name="Drula E."/>
            <person name="Min B."/>
            <person name="Chaduli D."/>
            <person name="Navarro D."/>
            <person name="Favel A."/>
            <person name="Norest M."/>
            <person name="Lesage-Meessen L."/>
            <person name="Balint B."/>
            <person name="Merenyi Z."/>
            <person name="de Eugenio L."/>
            <person name="Morin E."/>
            <person name="Martinez A.T."/>
            <person name="Baldrian P."/>
            <person name="Stursova M."/>
            <person name="Martinez M.J."/>
            <person name="Novotny C."/>
            <person name="Magnuson J.K."/>
            <person name="Spatafora J.W."/>
            <person name="Maurice S."/>
            <person name="Pangilinan J."/>
            <person name="Andreopoulos W."/>
            <person name="LaButti K."/>
            <person name="Hundley H."/>
            <person name="Na H."/>
            <person name="Kuo A."/>
            <person name="Barry K."/>
            <person name="Lipzen A."/>
            <person name="Henrissat B."/>
            <person name="Riley R."/>
            <person name="Ahrendt S."/>
            <person name="Nagy L.G."/>
            <person name="Grigoriev I.V."/>
            <person name="Martin F."/>
            <person name="Rosso M.N."/>
        </authorList>
    </citation>
    <scope>NUCLEOTIDE SEQUENCE</scope>
    <source>
        <strain evidence="1">CBS 384.51</strain>
    </source>
</reference>
<evidence type="ECO:0000313" key="1">
    <source>
        <dbReference type="EMBL" id="KAI0092807.1"/>
    </source>
</evidence>
<dbReference type="Proteomes" id="UP001055072">
    <property type="component" value="Unassembled WGS sequence"/>
</dbReference>
<name>A0ACB8UEM1_9APHY</name>
<protein>
    <submittedName>
        <fullName evidence="1">Uncharacterized protein</fullName>
    </submittedName>
</protein>
<comment type="caution">
    <text evidence="1">The sequence shown here is derived from an EMBL/GenBank/DDBJ whole genome shotgun (WGS) entry which is preliminary data.</text>
</comment>
<evidence type="ECO:0000313" key="2">
    <source>
        <dbReference type="Proteomes" id="UP001055072"/>
    </source>
</evidence>
<accession>A0ACB8UEM1</accession>
<gene>
    <name evidence="1" type="ORF">BDY19DRAFT_926398</name>
</gene>
<keyword evidence="2" id="KW-1185">Reference proteome</keyword>
<sequence length="945" mass="108466">MQRYSSEGSVDVLSYEDDSLKREMNQQAGAKSQQIISRIEQHANSKQPVTGAEVYIKFEEQVKELDAELRKLGNKARALGRSAGILAASTRLRERLGRVLYLFRENAQTLFPEEIKEHIHVHHTPVKHIRRWKTKNFLDHTINIQTPLLDDSNSKHDTLAQEFWQFSKDVITLFECFGQYPEFLEELPDFSLAEDLQVWAKLLLENFEHEFATVAFQQFLFDSMVDIGSRLEMLARHFIQVFTTIGIPTVKASQDHGVSNLQNQTIVATLFAGIATGMIQVFSTGDTGGLHDWIVLLWYMTLIFSVASAVNGLLHLSWMQAIYRSPDSHVPWWVLIWLKRFPLVFLVLAVGCFFVALILFALTPQQNRQTLIVTIALSSCSCFGLVAVSSWFSCELIVYSVYGGRKWLADIIWKNSIVSFVKDRWKYLWEAGKNLPKDIEKARSHIRRIENGEIDTGSHVDLLAFTPLKYEDKPMTSAQIARIRWQTAIRRVLEAERRKSRRPTSTEQRPSRLGDLIVKAPMNMIRYQTMSKLQHMKIVLSHRSEDSRQAAMVRCLQFSPDGSHLVSTRWNSRSVIFNLKTHPLHFHSFEHPVKTGYVHQVDWSPDGNKLLMRSNRKLIIWQVAGKKENPHQTIYSNGSPGSYGESHQISQIAMVMEHETEASEHTMRSASWQSDSKGFLYSKGKRFLTMNNSKPIQLLPDNLLQHMELRSLCMSSDSLIIGAATIVQEDQKSFKQYCIIVFDPRKRFKVAKRIPVFYEISNLVLAKDKRSVLVSYVNKVCSRESLYRYPITSTRTDSLLLFDRHQVNSGNSTTLSEPLVQNSYYDTTTDPISTRLSQRFQVYLEGRKTISCSAPQQLVRYISGIANLLHWCIVSDHRLLSRKAESRLLHGTMVRRIICSLQACTTAQFTFGRPTKRNRSLRPSLLTQTATKLRHLGLFSDNTLS</sequence>